<dbReference type="InterPro" id="IPR021335">
    <property type="entry name" value="DUF2948"/>
</dbReference>
<dbReference type="EMBL" id="BAABDF010000006">
    <property type="protein sequence ID" value="GAA3865310.1"/>
    <property type="molecule type" value="Genomic_DNA"/>
</dbReference>
<comment type="caution">
    <text evidence="1">The sequence shown here is derived from an EMBL/GenBank/DDBJ whole genome shotgun (WGS) entry which is preliminary data.</text>
</comment>
<dbReference type="RefSeq" id="WP_344845722.1">
    <property type="nucleotide sequence ID" value="NZ_BAABDF010000006.1"/>
</dbReference>
<gene>
    <name evidence="1" type="ORF">GCM10022404_14520</name>
</gene>
<dbReference type="Proteomes" id="UP001399917">
    <property type="component" value="Unassembled WGS sequence"/>
</dbReference>
<evidence type="ECO:0000313" key="1">
    <source>
        <dbReference type="EMBL" id="GAA3865310.1"/>
    </source>
</evidence>
<sequence length="159" mass="17266">MVEDARFEDGGEKPLRLKALDSDDLTVISALVQDAIVPMGEISFDATARRFAMLLNRFRWEDLVAAEKRARPVERVQAVLVFDDVIAAQSAGLEAGDKDTVISILAITFTPKTDGMGRVEITLAGDGAIALDLEALDVTLKDVTRPYLAPSRLTPDHDA</sequence>
<organism evidence="1 2">
    <name type="scientific">Celeribacter arenosi</name>
    <dbReference type="NCBI Taxonomy" id="792649"/>
    <lineage>
        <taxon>Bacteria</taxon>
        <taxon>Pseudomonadati</taxon>
        <taxon>Pseudomonadota</taxon>
        <taxon>Alphaproteobacteria</taxon>
        <taxon>Rhodobacterales</taxon>
        <taxon>Roseobacteraceae</taxon>
        <taxon>Celeribacter</taxon>
    </lineage>
</organism>
<evidence type="ECO:0000313" key="2">
    <source>
        <dbReference type="Proteomes" id="UP001399917"/>
    </source>
</evidence>
<accession>A0ABP7K4Q0</accession>
<proteinExistence type="predicted"/>
<dbReference type="Pfam" id="PF11164">
    <property type="entry name" value="DUF2948"/>
    <property type="match status" value="1"/>
</dbReference>
<protein>
    <submittedName>
        <fullName evidence="1">DUF2948 family protein</fullName>
    </submittedName>
</protein>
<keyword evidence="2" id="KW-1185">Reference proteome</keyword>
<reference evidence="2" key="1">
    <citation type="journal article" date="2019" name="Int. J. Syst. Evol. Microbiol.">
        <title>The Global Catalogue of Microorganisms (GCM) 10K type strain sequencing project: providing services to taxonomists for standard genome sequencing and annotation.</title>
        <authorList>
            <consortium name="The Broad Institute Genomics Platform"/>
            <consortium name="The Broad Institute Genome Sequencing Center for Infectious Disease"/>
            <person name="Wu L."/>
            <person name="Ma J."/>
        </authorList>
    </citation>
    <scope>NUCLEOTIDE SEQUENCE [LARGE SCALE GENOMIC DNA]</scope>
    <source>
        <strain evidence="2">JCM 17190</strain>
    </source>
</reference>
<name>A0ABP7K4Q0_9RHOB</name>